<organism evidence="2 3">
    <name type="scientific">Dermatophagoides farinae</name>
    <name type="common">American house dust mite</name>
    <dbReference type="NCBI Taxonomy" id="6954"/>
    <lineage>
        <taxon>Eukaryota</taxon>
        <taxon>Metazoa</taxon>
        <taxon>Ecdysozoa</taxon>
        <taxon>Arthropoda</taxon>
        <taxon>Chelicerata</taxon>
        <taxon>Arachnida</taxon>
        <taxon>Acari</taxon>
        <taxon>Acariformes</taxon>
        <taxon>Sarcoptiformes</taxon>
        <taxon>Astigmata</taxon>
        <taxon>Psoroptidia</taxon>
        <taxon>Analgoidea</taxon>
        <taxon>Pyroglyphidae</taxon>
        <taxon>Dermatophagoidinae</taxon>
        <taxon>Dermatophagoides</taxon>
    </lineage>
</organism>
<dbReference type="PANTHER" id="PTHR42686:SF1">
    <property type="entry name" value="GH17980P-RELATED"/>
    <property type="match status" value="1"/>
</dbReference>
<dbReference type="AlphaFoldDB" id="A0A922I3F0"/>
<gene>
    <name evidence="2" type="ORF">DERF_007984</name>
</gene>
<accession>A0A922I3F0</accession>
<dbReference type="InterPro" id="IPR023210">
    <property type="entry name" value="NADP_OxRdtase_dom"/>
</dbReference>
<dbReference type="InterPro" id="IPR020471">
    <property type="entry name" value="AKR"/>
</dbReference>
<reference evidence="2" key="2">
    <citation type="journal article" date="2022" name="Res Sq">
        <title>Comparative Genomics Reveals Insights into the Divergent Evolution of Astigmatic Mites and Household Pest Adaptations.</title>
        <authorList>
            <person name="Xiong Q."/>
            <person name="Wan A.T.-Y."/>
            <person name="Liu X.-Y."/>
            <person name="Fung C.S.-H."/>
            <person name="Xiao X."/>
            <person name="Malainual N."/>
            <person name="Hou J."/>
            <person name="Wang L."/>
            <person name="Wang M."/>
            <person name="Yang K."/>
            <person name="Cui Y."/>
            <person name="Leung E."/>
            <person name="Nong W."/>
            <person name="Shin S.-K."/>
            <person name="Au S."/>
            <person name="Jeong K.Y."/>
            <person name="Chew F.T."/>
            <person name="Hui J."/>
            <person name="Leung T.F."/>
            <person name="Tungtrongchitr A."/>
            <person name="Zhong N."/>
            <person name="Liu Z."/>
            <person name="Tsui S."/>
        </authorList>
    </citation>
    <scope>NUCLEOTIDE SEQUENCE</scope>
    <source>
        <strain evidence="2">Derf</strain>
        <tissue evidence="2">Whole organism</tissue>
    </source>
</reference>
<evidence type="ECO:0000313" key="2">
    <source>
        <dbReference type="EMBL" id="KAH9517306.1"/>
    </source>
</evidence>
<dbReference type="GO" id="GO:0005829">
    <property type="term" value="C:cytosol"/>
    <property type="evidence" value="ECO:0007669"/>
    <property type="project" value="TreeGrafter"/>
</dbReference>
<dbReference type="GO" id="GO:0010349">
    <property type="term" value="F:L-galactose dehydrogenase activity"/>
    <property type="evidence" value="ECO:0007669"/>
    <property type="project" value="InterPro"/>
</dbReference>
<dbReference type="Pfam" id="PF00248">
    <property type="entry name" value="Aldo_ket_red"/>
    <property type="match status" value="1"/>
</dbReference>
<evidence type="ECO:0000259" key="1">
    <source>
        <dbReference type="Pfam" id="PF00248"/>
    </source>
</evidence>
<dbReference type="PANTHER" id="PTHR42686">
    <property type="entry name" value="GH17980P-RELATED"/>
    <property type="match status" value="1"/>
</dbReference>
<dbReference type="InterPro" id="IPR036812">
    <property type="entry name" value="NAD(P)_OxRdtase_dom_sf"/>
</dbReference>
<dbReference type="Gene3D" id="3.20.20.100">
    <property type="entry name" value="NADP-dependent oxidoreductase domain"/>
    <property type="match status" value="1"/>
</dbReference>
<dbReference type="InterPro" id="IPR044479">
    <property type="entry name" value="LGALDH-like"/>
</dbReference>
<dbReference type="CDD" id="cd19163">
    <property type="entry name" value="AKR_galDH"/>
    <property type="match status" value="1"/>
</dbReference>
<comment type="caution">
    <text evidence="2">The sequence shown here is derived from an EMBL/GenBank/DDBJ whole genome shotgun (WGS) entry which is preliminary data.</text>
</comment>
<reference evidence="2" key="1">
    <citation type="submission" date="2013-05" db="EMBL/GenBank/DDBJ databases">
        <authorList>
            <person name="Yim A.K.Y."/>
            <person name="Chan T.F."/>
            <person name="Ji K.M."/>
            <person name="Liu X.Y."/>
            <person name="Zhou J.W."/>
            <person name="Li R.Q."/>
            <person name="Yang K.Y."/>
            <person name="Li J."/>
            <person name="Li M."/>
            <person name="Law P.T.W."/>
            <person name="Wu Y.L."/>
            <person name="Cai Z.L."/>
            <person name="Qin H."/>
            <person name="Bao Y."/>
            <person name="Leung R.K.K."/>
            <person name="Ng P.K.S."/>
            <person name="Zou J."/>
            <person name="Zhong X.J."/>
            <person name="Ran P.X."/>
            <person name="Zhong N.S."/>
            <person name="Liu Z.G."/>
            <person name="Tsui S.K.W."/>
        </authorList>
    </citation>
    <scope>NUCLEOTIDE SEQUENCE</scope>
    <source>
        <strain evidence="2">Derf</strain>
        <tissue evidence="2">Whole organism</tissue>
    </source>
</reference>
<evidence type="ECO:0000313" key="3">
    <source>
        <dbReference type="Proteomes" id="UP000790347"/>
    </source>
</evidence>
<sequence>MNSIISSSPTPSTYVKEWSNLESIKKIQYNRLGHTDMFVSLISFGAAHVGRGININNNDDDDDDGGNNQIEISNISPKVIDAICQAIRLGINLVDTSPFYGMGLSEIIVGQALKKVPRQAYYLSTKIGRHSDCNFDYSRDAIRKSIDKSLKKLNLNYVDIVHVHDVEFCPLELLLRETLPELERLRLAGKIRYIGISGYPLSLLREIVEKSSVKIDIILSYCRHSLWDNELVNYLDYFKSKNIGIINAAIFGMGLLGNDNSTIPEWHPASKKIRDRCQRAREICMANGSIPLTRLALRYSLHEKRIDTHLIGMESIDIVNSNLSAIIGTNSNDVCKENELLDLILRQAFGKSIAEMTSSSSNENWEQIEVDRYRQNPEEFIQFLRQCWSGTVHTHSD</sequence>
<dbReference type="SUPFAM" id="SSF51430">
    <property type="entry name" value="NAD(P)-linked oxidoreductase"/>
    <property type="match status" value="1"/>
</dbReference>
<dbReference type="EMBL" id="ASGP02000003">
    <property type="protein sequence ID" value="KAH9517306.1"/>
    <property type="molecule type" value="Genomic_DNA"/>
</dbReference>
<keyword evidence="3" id="KW-1185">Reference proteome</keyword>
<protein>
    <recommendedName>
        <fullName evidence="1">NADP-dependent oxidoreductase domain-containing protein</fullName>
    </recommendedName>
</protein>
<feature type="domain" description="NADP-dependent oxidoreductase" evidence="1">
    <location>
        <begin position="77"/>
        <end position="326"/>
    </location>
</feature>
<proteinExistence type="predicted"/>
<name>A0A922I3F0_DERFA</name>
<dbReference type="Proteomes" id="UP000790347">
    <property type="component" value="Unassembled WGS sequence"/>
</dbReference>